<evidence type="ECO:0000313" key="1">
    <source>
        <dbReference type="EMBL" id="SFP19795.1"/>
    </source>
</evidence>
<name>A0A662ZJ34_9GAMM</name>
<accession>A0A662ZJ34</accession>
<protein>
    <submittedName>
        <fullName evidence="1">Uncharacterized protein</fullName>
    </submittedName>
</protein>
<sequence length="68" mass="7802">MRSDFVRTSKNILKCIMIVMYNLHAFYSNCIKSLVKFTRGFLFITHTGYEKGKCGGAVYSSHSRSVEE</sequence>
<dbReference type="EMBL" id="FOXF01000008">
    <property type="protein sequence ID" value="SFP19795.1"/>
    <property type="molecule type" value="Genomic_DNA"/>
</dbReference>
<organism evidence="1 2">
    <name type="scientific">Ruminobacter amylophilus</name>
    <dbReference type="NCBI Taxonomy" id="867"/>
    <lineage>
        <taxon>Bacteria</taxon>
        <taxon>Pseudomonadati</taxon>
        <taxon>Pseudomonadota</taxon>
        <taxon>Gammaproteobacteria</taxon>
        <taxon>Aeromonadales</taxon>
        <taxon>Succinivibrionaceae</taxon>
        <taxon>Ruminobacter</taxon>
    </lineage>
</organism>
<reference evidence="1 2" key="1">
    <citation type="submission" date="2016-10" db="EMBL/GenBank/DDBJ databases">
        <authorList>
            <person name="Varghese N."/>
            <person name="Submissions S."/>
        </authorList>
    </citation>
    <scope>NUCLEOTIDE SEQUENCE [LARGE SCALE GENOMIC DNA]</scope>
    <source>
        <strain evidence="1 2">DSM 1361</strain>
    </source>
</reference>
<dbReference type="AlphaFoldDB" id="A0A662ZJ34"/>
<gene>
    <name evidence="1" type="ORF">SAMN02910344_00710</name>
</gene>
<keyword evidence="2" id="KW-1185">Reference proteome</keyword>
<dbReference type="Proteomes" id="UP000243745">
    <property type="component" value="Unassembled WGS sequence"/>
</dbReference>
<proteinExistence type="predicted"/>
<evidence type="ECO:0000313" key="2">
    <source>
        <dbReference type="Proteomes" id="UP000243745"/>
    </source>
</evidence>